<evidence type="ECO:0000259" key="6">
    <source>
        <dbReference type="Pfam" id="PF12708"/>
    </source>
</evidence>
<dbReference type="Proteomes" id="UP000594263">
    <property type="component" value="Unplaced"/>
</dbReference>
<protein>
    <recommendedName>
        <fullName evidence="6">Rhamnogalacturonase A/B/Epimerase-like pectate lyase domain-containing protein</fullName>
    </recommendedName>
</protein>
<dbReference type="InterPro" id="IPR012334">
    <property type="entry name" value="Pectin_lyas_fold"/>
</dbReference>
<dbReference type="GO" id="GO:0005975">
    <property type="term" value="P:carbohydrate metabolic process"/>
    <property type="evidence" value="ECO:0007669"/>
    <property type="project" value="InterPro"/>
</dbReference>
<name>A0A7N0UV94_KALFE</name>
<dbReference type="InterPro" id="IPR006626">
    <property type="entry name" value="PbH1"/>
</dbReference>
<dbReference type="Gramene" id="Kaladp0087s0190.1.v1.1">
    <property type="protein sequence ID" value="Kaladp0087s0190.1.v1.1"/>
    <property type="gene ID" value="Kaladp0087s0190.v1.1"/>
</dbReference>
<dbReference type="Gene3D" id="2.160.20.10">
    <property type="entry name" value="Single-stranded right-handed beta-helix, Pectin lyase-like"/>
    <property type="match status" value="1"/>
</dbReference>
<evidence type="ECO:0000313" key="8">
    <source>
        <dbReference type="Proteomes" id="UP000594263"/>
    </source>
</evidence>
<dbReference type="InterPro" id="IPR000743">
    <property type="entry name" value="Glyco_hydro_28"/>
</dbReference>
<evidence type="ECO:0000256" key="3">
    <source>
        <dbReference type="ARBA" id="ARBA00023295"/>
    </source>
</evidence>
<reference evidence="7" key="1">
    <citation type="submission" date="2021-01" db="UniProtKB">
        <authorList>
            <consortium name="EnsemblPlants"/>
        </authorList>
    </citation>
    <scope>IDENTIFICATION</scope>
</reference>
<evidence type="ECO:0000313" key="7">
    <source>
        <dbReference type="EnsemblPlants" id="Kaladp0087s0190.1.v1.1"/>
    </source>
</evidence>
<sequence length="487" mass="53553">MFRSITSPFYYYLLLFSLLLTPTPSGQSRPDTSTLSPSCATRANQSTTIRLPGSSPPTFSVTDFGATGDGLHYDTLHIQAAIDACHASGGGSVIFPPGDYLTATVHLRSGVVLVVGKGAKILGGPRLEDYPRDSKKWYVIVAEEATDVGITGGGAIDGQGLKFVERFDERKNVMVSWNKTGACFGDECRPRLVGFLRCRNVKVWDVLLTEPAYWCLHIVGCQNTTIHDVSIYGNFNSPNNDGIDIEDSNNTAIRRCTINTGDDAICPKTYTGPLHNLTAADCWIRTKSSAIKLGSASYFDFKGLIFDNITIVESHRGLGLQIRDGGHVEDITFSNINISTRYYDPSWWGRAEPIYVTTCPRDCNSKTGSISNLLFINITANSENGAFLSGSKEGVLSNLQFTNVNLTYKRWTNYFDGMVDYRPGCQGLVNHSMAGIIMEHIDGLQMKNVNMRWSDESVQGWDNPLEFKPSTVNNISLVNFSSGLYKA</sequence>
<keyword evidence="8" id="KW-1185">Reference proteome</keyword>
<dbReference type="AlphaFoldDB" id="A0A7N0UV94"/>
<dbReference type="PANTHER" id="PTHR31339">
    <property type="entry name" value="PECTIN LYASE-RELATED"/>
    <property type="match status" value="1"/>
</dbReference>
<proteinExistence type="inferred from homology"/>
<feature type="chain" id="PRO_5029906982" description="Rhamnogalacturonase A/B/Epimerase-like pectate lyase domain-containing protein" evidence="5">
    <location>
        <begin position="29"/>
        <end position="487"/>
    </location>
</feature>
<keyword evidence="5" id="KW-0732">Signal</keyword>
<feature type="signal peptide" evidence="5">
    <location>
        <begin position="1"/>
        <end position="28"/>
    </location>
</feature>
<accession>A0A7N0UV94</accession>
<evidence type="ECO:0000256" key="4">
    <source>
        <dbReference type="RuleBase" id="RU361169"/>
    </source>
</evidence>
<dbReference type="GO" id="GO:0004650">
    <property type="term" value="F:polygalacturonase activity"/>
    <property type="evidence" value="ECO:0007669"/>
    <property type="project" value="InterPro"/>
</dbReference>
<keyword evidence="3 4" id="KW-0326">Glycosidase</keyword>
<feature type="domain" description="Rhamnogalacturonase A/B/Epimerase-like pectate lyase" evidence="6">
    <location>
        <begin position="59"/>
        <end position="114"/>
    </location>
</feature>
<organism evidence="7 8">
    <name type="scientific">Kalanchoe fedtschenkoi</name>
    <name type="common">Lavender scallops</name>
    <name type="synonym">South American air plant</name>
    <dbReference type="NCBI Taxonomy" id="63787"/>
    <lineage>
        <taxon>Eukaryota</taxon>
        <taxon>Viridiplantae</taxon>
        <taxon>Streptophyta</taxon>
        <taxon>Embryophyta</taxon>
        <taxon>Tracheophyta</taxon>
        <taxon>Spermatophyta</taxon>
        <taxon>Magnoliopsida</taxon>
        <taxon>eudicotyledons</taxon>
        <taxon>Gunneridae</taxon>
        <taxon>Pentapetalae</taxon>
        <taxon>Saxifragales</taxon>
        <taxon>Crassulaceae</taxon>
        <taxon>Kalanchoe</taxon>
    </lineage>
</organism>
<dbReference type="OMA" id="PCHWGKA"/>
<dbReference type="Pfam" id="PF12708">
    <property type="entry name" value="Pect-lyase_RHGA_epim"/>
    <property type="match status" value="1"/>
</dbReference>
<dbReference type="SUPFAM" id="SSF51126">
    <property type="entry name" value="Pectin lyase-like"/>
    <property type="match status" value="1"/>
</dbReference>
<comment type="similarity">
    <text evidence="1 4">Belongs to the glycosyl hydrolase 28 family.</text>
</comment>
<evidence type="ECO:0000256" key="1">
    <source>
        <dbReference type="ARBA" id="ARBA00008834"/>
    </source>
</evidence>
<dbReference type="InterPro" id="IPR024535">
    <property type="entry name" value="RHGA/B-epi-like_pectate_lyase"/>
</dbReference>
<dbReference type="SMART" id="SM00710">
    <property type="entry name" value="PbH1"/>
    <property type="match status" value="3"/>
</dbReference>
<dbReference type="Pfam" id="PF00295">
    <property type="entry name" value="Glyco_hydro_28"/>
    <property type="match status" value="1"/>
</dbReference>
<dbReference type="InterPro" id="IPR011050">
    <property type="entry name" value="Pectin_lyase_fold/virulence"/>
</dbReference>
<evidence type="ECO:0000256" key="5">
    <source>
        <dbReference type="SAM" id="SignalP"/>
    </source>
</evidence>
<dbReference type="InterPro" id="IPR051801">
    <property type="entry name" value="GH28_Enzymes"/>
</dbReference>
<keyword evidence="2 4" id="KW-0378">Hydrolase</keyword>
<dbReference type="EnsemblPlants" id="Kaladp0087s0190.1.v1.1">
    <property type="protein sequence ID" value="Kaladp0087s0190.1.v1.1"/>
    <property type="gene ID" value="Kaladp0087s0190.v1.1"/>
</dbReference>
<dbReference type="PANTHER" id="PTHR31339:SF0">
    <property type="entry name" value="PECTIN LYASE-LIKE SUPERFAMILY PROTEIN"/>
    <property type="match status" value="1"/>
</dbReference>
<evidence type="ECO:0000256" key="2">
    <source>
        <dbReference type="ARBA" id="ARBA00022801"/>
    </source>
</evidence>